<evidence type="ECO:0000313" key="13">
    <source>
        <dbReference type="Proteomes" id="UP000076874"/>
    </source>
</evidence>
<sequence>MISSSFESRKRFTNAENNFDGRVYGEEENDRHDAQRQPIPGHDDGQLHASPIEKPCSPKIRHQHKKHVAAEFGDRNDSKDGFGQNDYLFGETHRADEIHDEDERGERGAEEDTLVRSPALGSPSKVSTQSGTPSIKSKRRNPLGNLVIDGTNKLTSGLGENLSRGDRIRSTPKKYLDSVESSSSRKRAGSQRGGSAFEEKVASPSLSHFDSQTDTPIKRATPRKKHAMPKSGILVTNESPSIAPARPTEKQPSGLAAPLVLTPVLNIFPIPTRIWAKNTKRNTAQDNAENGGNGEKMWAETRGITGNAERDVENDDETCAICGKPDSEPPNEIVFCENCDFAVHQRCYHVPVIPEGDWFCRHCSQLAQGSDDQRRQQNKQKGREVEGYAHMSEGLMSGAANVAKATATGASIFRDLTPDIANFEHHLSKWKRTLLSRCTGRSRVRLRGQDDAYDKTYQLVKQTVVAGEGNSLLIIGARGTGKTTMVESVLDDMTSEHEGAFHVVRLNGLIHTDDRLALREIWRQLGQEMAIEETITNQTNNYADTLTSLLAVFSHPSEIAAITNKEIVSSNKIGVTSTSVVFVIDEFDLFATHPRQTLLYNLFDIAQARKAPIAILGLTAKIDVVESLEKRVKSRFSHRQIPEGRAEFSQWWRYMIDSVREERDFKRQLEFHFYNSKSVLAFWTTCISPLAAVSSSAPRLCLPAIESSAVAKETAARVHSHTDVLSLRAPDSKLHLLTALSELELALLIVVARLDIILDTDTVNFALVYDEYISLIGKHRVQSLMATSGPIAAVKAVTEVRVETRADTGARARQGLETKAIGANSLVMSGGARVWGRNVTARAWERLAWLGLLLPVGMGGTRASWTSGTAGWGMWRAEVALEEIPAAPGVKLSTVLARWCREI</sequence>
<organism evidence="12 13">
    <name type="scientific">Niveomyces insectorum RCEF 264</name>
    <dbReference type="NCBI Taxonomy" id="1081102"/>
    <lineage>
        <taxon>Eukaryota</taxon>
        <taxon>Fungi</taxon>
        <taxon>Dikarya</taxon>
        <taxon>Ascomycota</taxon>
        <taxon>Pezizomycotina</taxon>
        <taxon>Sordariomycetes</taxon>
        <taxon>Hypocreomycetidae</taxon>
        <taxon>Hypocreales</taxon>
        <taxon>Cordycipitaceae</taxon>
        <taxon>Niveomyces</taxon>
    </lineage>
</organism>
<keyword evidence="3" id="KW-0235">DNA replication</keyword>
<evidence type="ECO:0000256" key="1">
    <source>
        <dbReference type="ARBA" id="ARBA00004123"/>
    </source>
</evidence>
<dbReference type="CDD" id="cd15492">
    <property type="entry name" value="PHD_BRPF_JADE_like"/>
    <property type="match status" value="1"/>
</dbReference>
<dbReference type="InterPro" id="IPR011011">
    <property type="entry name" value="Znf_FYVE_PHD"/>
</dbReference>
<dbReference type="Gene3D" id="3.30.40.10">
    <property type="entry name" value="Zinc/RING finger domain, C3HC4 (zinc finger)"/>
    <property type="match status" value="1"/>
</dbReference>
<keyword evidence="7" id="KW-0238">DNA-binding</keyword>
<accession>A0A167R8J7</accession>
<dbReference type="STRING" id="1081102.A0A167R8J7"/>
<dbReference type="InterPro" id="IPR019786">
    <property type="entry name" value="Zinc_finger_PHD-type_CS"/>
</dbReference>
<dbReference type="Proteomes" id="UP000076874">
    <property type="component" value="Unassembled WGS sequence"/>
</dbReference>
<dbReference type="GO" id="GO:0008270">
    <property type="term" value="F:zinc ion binding"/>
    <property type="evidence" value="ECO:0007669"/>
    <property type="project" value="UniProtKB-KW"/>
</dbReference>
<gene>
    <name evidence="12" type="ORF">SPI_06440</name>
</gene>
<keyword evidence="13" id="KW-1185">Reference proteome</keyword>
<keyword evidence="4" id="KW-0479">Metal-binding</keyword>
<dbReference type="GO" id="GO:0005664">
    <property type="term" value="C:nuclear origin of replication recognition complex"/>
    <property type="evidence" value="ECO:0007669"/>
    <property type="project" value="TreeGrafter"/>
</dbReference>
<dbReference type="InterPro" id="IPR001965">
    <property type="entry name" value="Znf_PHD"/>
</dbReference>
<dbReference type="SUPFAM" id="SSF57903">
    <property type="entry name" value="FYVE/PHD zinc finger"/>
    <property type="match status" value="1"/>
</dbReference>
<feature type="compositionally biased region" description="Basic and acidic residues" evidence="10">
    <location>
        <begin position="163"/>
        <end position="177"/>
    </location>
</feature>
<dbReference type="PANTHER" id="PTHR12087:SF0">
    <property type="entry name" value="ORIGIN RECOGNITION COMPLEX SUBUNIT 4"/>
    <property type="match status" value="1"/>
</dbReference>
<dbReference type="SUPFAM" id="SSF52540">
    <property type="entry name" value="P-loop containing nucleoside triphosphate hydrolases"/>
    <property type="match status" value="1"/>
</dbReference>
<dbReference type="PROSITE" id="PS50016">
    <property type="entry name" value="ZF_PHD_2"/>
    <property type="match status" value="1"/>
</dbReference>
<dbReference type="EMBL" id="AZHD01000012">
    <property type="protein sequence ID" value="OAA58367.1"/>
    <property type="molecule type" value="Genomic_DNA"/>
</dbReference>
<dbReference type="FunFam" id="3.40.50.300:FF:001597">
    <property type="entry name" value="Origin recognition complex subunit Orc4"/>
    <property type="match status" value="1"/>
</dbReference>
<feature type="compositionally biased region" description="Polar residues" evidence="10">
    <location>
        <begin position="204"/>
        <end position="215"/>
    </location>
</feature>
<evidence type="ECO:0000259" key="11">
    <source>
        <dbReference type="PROSITE" id="PS50016"/>
    </source>
</evidence>
<evidence type="ECO:0000313" key="12">
    <source>
        <dbReference type="EMBL" id="OAA58367.1"/>
    </source>
</evidence>
<evidence type="ECO:0000256" key="4">
    <source>
        <dbReference type="ARBA" id="ARBA00022723"/>
    </source>
</evidence>
<dbReference type="InterPro" id="IPR016527">
    <property type="entry name" value="ORC4"/>
</dbReference>
<evidence type="ECO:0000256" key="7">
    <source>
        <dbReference type="ARBA" id="ARBA00023125"/>
    </source>
</evidence>
<evidence type="ECO:0000256" key="6">
    <source>
        <dbReference type="ARBA" id="ARBA00022833"/>
    </source>
</evidence>
<dbReference type="InterPro" id="IPR013083">
    <property type="entry name" value="Znf_RING/FYVE/PHD"/>
</dbReference>
<comment type="similarity">
    <text evidence="2">Belongs to the ORC4 family.</text>
</comment>
<evidence type="ECO:0000256" key="2">
    <source>
        <dbReference type="ARBA" id="ARBA00005334"/>
    </source>
</evidence>
<dbReference type="PANTHER" id="PTHR12087">
    <property type="entry name" value="ORIGIN RECOGNITION COMPLEX SUBUNIT 4"/>
    <property type="match status" value="1"/>
</dbReference>
<feature type="compositionally biased region" description="Basic and acidic residues" evidence="10">
    <location>
        <begin position="23"/>
        <end position="46"/>
    </location>
</feature>
<feature type="region of interest" description="Disordered" evidence="10">
    <location>
        <begin position="1"/>
        <end position="229"/>
    </location>
</feature>
<evidence type="ECO:0000256" key="3">
    <source>
        <dbReference type="ARBA" id="ARBA00022705"/>
    </source>
</evidence>
<dbReference type="InterPro" id="IPR032705">
    <property type="entry name" value="ORC4_C"/>
</dbReference>
<evidence type="ECO:0000256" key="9">
    <source>
        <dbReference type="PROSITE-ProRule" id="PRU00146"/>
    </source>
</evidence>
<reference evidence="12 13" key="1">
    <citation type="journal article" date="2016" name="Genome Biol. Evol.">
        <title>Divergent and convergent evolution of fungal pathogenicity.</title>
        <authorList>
            <person name="Shang Y."/>
            <person name="Xiao G."/>
            <person name="Zheng P."/>
            <person name="Cen K."/>
            <person name="Zhan S."/>
            <person name="Wang C."/>
        </authorList>
    </citation>
    <scope>NUCLEOTIDE SEQUENCE [LARGE SCALE GENOMIC DNA]</scope>
    <source>
        <strain evidence="12 13">RCEF 264</strain>
    </source>
</reference>
<keyword evidence="6" id="KW-0862">Zinc</keyword>
<dbReference type="SMART" id="SM00249">
    <property type="entry name" value="PHD"/>
    <property type="match status" value="1"/>
</dbReference>
<evidence type="ECO:0000256" key="5">
    <source>
        <dbReference type="ARBA" id="ARBA00022771"/>
    </source>
</evidence>
<dbReference type="AlphaFoldDB" id="A0A167R8J7"/>
<comment type="subcellular location">
    <subcellularLocation>
        <location evidence="1">Nucleus</location>
    </subcellularLocation>
</comment>
<keyword evidence="8" id="KW-0539">Nucleus</keyword>
<dbReference type="Pfam" id="PF13191">
    <property type="entry name" value="AAA_16"/>
    <property type="match status" value="1"/>
</dbReference>
<dbReference type="Gene3D" id="3.40.50.300">
    <property type="entry name" value="P-loop containing nucleotide triphosphate hydrolases"/>
    <property type="match status" value="1"/>
</dbReference>
<evidence type="ECO:0000256" key="10">
    <source>
        <dbReference type="SAM" id="MobiDB-lite"/>
    </source>
</evidence>
<dbReference type="OrthoDB" id="343623at2759"/>
<comment type="caution">
    <text evidence="12">The sequence shown here is derived from an EMBL/GenBank/DDBJ whole genome shotgun (WGS) entry which is preliminary data.</text>
</comment>
<dbReference type="Pfam" id="PF00628">
    <property type="entry name" value="PHD"/>
    <property type="match status" value="1"/>
</dbReference>
<keyword evidence="5 9" id="KW-0863">Zinc-finger</keyword>
<name>A0A167R8J7_9HYPO</name>
<feature type="compositionally biased region" description="Polar residues" evidence="10">
    <location>
        <begin position="124"/>
        <end position="135"/>
    </location>
</feature>
<evidence type="ECO:0000256" key="8">
    <source>
        <dbReference type="ARBA" id="ARBA00023242"/>
    </source>
</evidence>
<feature type="compositionally biased region" description="Basic and acidic residues" evidence="10">
    <location>
        <begin position="68"/>
        <end position="80"/>
    </location>
</feature>
<dbReference type="PROSITE" id="PS01359">
    <property type="entry name" value="ZF_PHD_1"/>
    <property type="match status" value="1"/>
</dbReference>
<dbReference type="GO" id="GO:0006270">
    <property type="term" value="P:DNA replication initiation"/>
    <property type="evidence" value="ECO:0007669"/>
    <property type="project" value="TreeGrafter"/>
</dbReference>
<proteinExistence type="inferred from homology"/>
<dbReference type="InterPro" id="IPR041664">
    <property type="entry name" value="AAA_16"/>
</dbReference>
<dbReference type="InterPro" id="IPR027417">
    <property type="entry name" value="P-loop_NTPase"/>
</dbReference>
<dbReference type="InterPro" id="IPR019787">
    <property type="entry name" value="Znf_PHD-finger"/>
</dbReference>
<protein>
    <submittedName>
        <fullName evidence="12">Zinc finger, FYVE/PHD-type</fullName>
    </submittedName>
</protein>
<feature type="compositionally biased region" description="Basic and acidic residues" evidence="10">
    <location>
        <begin position="91"/>
        <end position="114"/>
    </location>
</feature>
<dbReference type="Pfam" id="PF14629">
    <property type="entry name" value="ORC4_C"/>
    <property type="match status" value="1"/>
</dbReference>
<dbReference type="GO" id="GO:0003688">
    <property type="term" value="F:DNA replication origin binding"/>
    <property type="evidence" value="ECO:0007669"/>
    <property type="project" value="TreeGrafter"/>
</dbReference>
<feature type="domain" description="PHD-type" evidence="11">
    <location>
        <begin position="316"/>
        <end position="366"/>
    </location>
</feature>